<dbReference type="AlphaFoldDB" id="A0AAW1YA80"/>
<evidence type="ECO:0000256" key="1">
    <source>
        <dbReference type="SAM" id="MobiDB-lite"/>
    </source>
</evidence>
<keyword evidence="3" id="KW-1185">Reference proteome</keyword>
<reference evidence="2 3" key="1">
    <citation type="journal article" date="2023" name="G3 (Bethesda)">
        <title>A chromosome-length genome assembly and annotation of blackberry (Rubus argutus, cv. 'Hillquist').</title>
        <authorList>
            <person name="Bruna T."/>
            <person name="Aryal R."/>
            <person name="Dudchenko O."/>
            <person name="Sargent D.J."/>
            <person name="Mead D."/>
            <person name="Buti M."/>
            <person name="Cavallini A."/>
            <person name="Hytonen T."/>
            <person name="Andres J."/>
            <person name="Pham M."/>
            <person name="Weisz D."/>
            <person name="Mascagni F."/>
            <person name="Usai G."/>
            <person name="Natali L."/>
            <person name="Bassil N."/>
            <person name="Fernandez G.E."/>
            <person name="Lomsadze A."/>
            <person name="Armour M."/>
            <person name="Olukolu B."/>
            <person name="Poorten T."/>
            <person name="Britton C."/>
            <person name="Davik J."/>
            <person name="Ashrafi H."/>
            <person name="Aiden E.L."/>
            <person name="Borodovsky M."/>
            <person name="Worthington M."/>
        </authorList>
    </citation>
    <scope>NUCLEOTIDE SEQUENCE [LARGE SCALE GENOMIC DNA]</scope>
    <source>
        <strain evidence="2">PI 553951</strain>
    </source>
</reference>
<feature type="region of interest" description="Disordered" evidence="1">
    <location>
        <begin position="54"/>
        <end position="104"/>
    </location>
</feature>
<proteinExistence type="predicted"/>
<protein>
    <submittedName>
        <fullName evidence="2">Uncharacterized protein</fullName>
    </submittedName>
</protein>
<name>A0AAW1YA80_RUBAR</name>
<sequence>MAPLRSLFHNSKPQSPTNPSKPVATLITHHRRAKMMPRPPLLLSCRFLAPLPVPSRRRHHRPQPVLCRRSLSPVGNSLARHQPLTSSALQDSHHPSLCRKEWLE</sequence>
<evidence type="ECO:0000313" key="2">
    <source>
        <dbReference type="EMBL" id="KAK9944925.1"/>
    </source>
</evidence>
<dbReference type="Proteomes" id="UP001457282">
    <property type="component" value="Unassembled WGS sequence"/>
</dbReference>
<gene>
    <name evidence="2" type="ORF">M0R45_010465</name>
</gene>
<feature type="compositionally biased region" description="Basic and acidic residues" evidence="1">
    <location>
        <begin position="91"/>
        <end position="104"/>
    </location>
</feature>
<feature type="region of interest" description="Disordered" evidence="1">
    <location>
        <begin position="1"/>
        <end position="22"/>
    </location>
</feature>
<accession>A0AAW1YA80</accession>
<comment type="caution">
    <text evidence="2">The sequence shown here is derived from an EMBL/GenBank/DDBJ whole genome shotgun (WGS) entry which is preliminary data.</text>
</comment>
<evidence type="ECO:0000313" key="3">
    <source>
        <dbReference type="Proteomes" id="UP001457282"/>
    </source>
</evidence>
<organism evidence="2 3">
    <name type="scientific">Rubus argutus</name>
    <name type="common">Southern blackberry</name>
    <dbReference type="NCBI Taxonomy" id="59490"/>
    <lineage>
        <taxon>Eukaryota</taxon>
        <taxon>Viridiplantae</taxon>
        <taxon>Streptophyta</taxon>
        <taxon>Embryophyta</taxon>
        <taxon>Tracheophyta</taxon>
        <taxon>Spermatophyta</taxon>
        <taxon>Magnoliopsida</taxon>
        <taxon>eudicotyledons</taxon>
        <taxon>Gunneridae</taxon>
        <taxon>Pentapetalae</taxon>
        <taxon>rosids</taxon>
        <taxon>fabids</taxon>
        <taxon>Rosales</taxon>
        <taxon>Rosaceae</taxon>
        <taxon>Rosoideae</taxon>
        <taxon>Rosoideae incertae sedis</taxon>
        <taxon>Rubus</taxon>
    </lineage>
</organism>
<dbReference type="EMBL" id="JBEDUW010000002">
    <property type="protein sequence ID" value="KAK9944925.1"/>
    <property type="molecule type" value="Genomic_DNA"/>
</dbReference>
<feature type="compositionally biased region" description="Polar residues" evidence="1">
    <location>
        <begin position="8"/>
        <end position="20"/>
    </location>
</feature>